<evidence type="ECO:0000259" key="4">
    <source>
        <dbReference type="Pfam" id="PF12776"/>
    </source>
</evidence>
<dbReference type="GO" id="GO:0016567">
    <property type="term" value="P:protein ubiquitination"/>
    <property type="evidence" value="ECO:0007669"/>
    <property type="project" value="UniProtKB-UniPathway"/>
</dbReference>
<evidence type="ECO:0008006" key="8">
    <source>
        <dbReference type="Google" id="ProtNLM"/>
    </source>
</evidence>
<dbReference type="InterPro" id="IPR015943">
    <property type="entry name" value="WD40/YVTN_repeat-like_dom_sf"/>
</dbReference>
<dbReference type="Gene3D" id="3.30.710.10">
    <property type="entry name" value="Potassium Channel Kv1.1, Chain A"/>
    <property type="match status" value="1"/>
</dbReference>
<dbReference type="STRING" id="93759.A0A1R3L0D3"/>
<feature type="compositionally biased region" description="Polar residues" evidence="2">
    <location>
        <begin position="186"/>
        <end position="202"/>
    </location>
</feature>
<dbReference type="InterPro" id="IPR011333">
    <property type="entry name" value="SKP1/BTB/POZ_sf"/>
</dbReference>
<evidence type="ECO:0000256" key="2">
    <source>
        <dbReference type="SAM" id="MobiDB-lite"/>
    </source>
</evidence>
<evidence type="ECO:0000259" key="3">
    <source>
        <dbReference type="Pfam" id="PF02214"/>
    </source>
</evidence>
<dbReference type="UniPathway" id="UPA00143"/>
<dbReference type="Pfam" id="PF25279">
    <property type="entry name" value="Beta_prop_At2g24240"/>
    <property type="match status" value="1"/>
</dbReference>
<name>A0A1R3L0D3_9ROSI</name>
<dbReference type="InterPro" id="IPR024752">
    <property type="entry name" value="Myb/SANT-like_dom"/>
</dbReference>
<dbReference type="Gene3D" id="2.130.10.10">
    <property type="entry name" value="YVTN repeat-like/Quinoprotein amine dehydrogenase"/>
    <property type="match status" value="1"/>
</dbReference>
<dbReference type="Proteomes" id="UP000187203">
    <property type="component" value="Unassembled WGS sequence"/>
</dbReference>
<dbReference type="InterPro" id="IPR011047">
    <property type="entry name" value="Quinoprotein_ADH-like_sf"/>
</dbReference>
<dbReference type="InterPro" id="IPR057441">
    <property type="entry name" value="Beta_prop_At2g24240"/>
</dbReference>
<dbReference type="OrthoDB" id="2414723at2759"/>
<proteinExistence type="predicted"/>
<dbReference type="InterPro" id="IPR003131">
    <property type="entry name" value="T1-type_BTB"/>
</dbReference>
<comment type="caution">
    <text evidence="6">The sequence shown here is derived from an EMBL/GenBank/DDBJ whole genome shotgun (WGS) entry which is preliminary data.</text>
</comment>
<reference evidence="7" key="1">
    <citation type="submission" date="2013-09" db="EMBL/GenBank/DDBJ databases">
        <title>Corchorus olitorius genome sequencing.</title>
        <authorList>
            <person name="Alam M."/>
            <person name="Haque M.S."/>
            <person name="Islam M.S."/>
            <person name="Emdad E.M."/>
            <person name="Islam M.M."/>
            <person name="Ahmed B."/>
            <person name="Halim A."/>
            <person name="Hossen Q.M.M."/>
            <person name="Hossain M.Z."/>
            <person name="Ahmed R."/>
            <person name="Khan M.M."/>
            <person name="Islam R."/>
            <person name="Rashid M.M."/>
            <person name="Khan S.A."/>
            <person name="Rahman M.S."/>
            <person name="Alam M."/>
            <person name="Yahiya A.S."/>
            <person name="Khan M.S."/>
            <person name="Azam M.S."/>
            <person name="Haque T."/>
            <person name="Lashkar M.Z.H."/>
            <person name="Akhand A.I."/>
            <person name="Morshed G."/>
            <person name="Roy S."/>
            <person name="Uddin K.S."/>
            <person name="Rabeya T."/>
            <person name="Hossain A.S."/>
            <person name="Chowdhury A."/>
            <person name="Snigdha A.R."/>
            <person name="Mortoza M.S."/>
            <person name="Matin S.A."/>
            <person name="Hoque S.M.E."/>
            <person name="Islam M.K."/>
            <person name="Roy D.K."/>
            <person name="Haider R."/>
            <person name="Moosa M.M."/>
            <person name="Elias S.M."/>
            <person name="Hasan A.M."/>
            <person name="Jahan S."/>
            <person name="Shafiuddin M."/>
            <person name="Mahmood N."/>
            <person name="Shommy N.S."/>
        </authorList>
    </citation>
    <scope>NUCLEOTIDE SEQUENCE [LARGE SCALE GENOMIC DNA]</scope>
    <source>
        <strain evidence="7">cv. O-4</strain>
    </source>
</reference>
<feature type="domain" description="Myb/SANT-like" evidence="4">
    <location>
        <begin position="22"/>
        <end position="116"/>
    </location>
</feature>
<dbReference type="Pfam" id="PF02214">
    <property type="entry name" value="BTB_2"/>
    <property type="match status" value="1"/>
</dbReference>
<gene>
    <name evidence="6" type="ORF">COLO4_02741</name>
</gene>
<dbReference type="EMBL" id="AWUE01006292">
    <property type="protein sequence ID" value="OMP12803.1"/>
    <property type="molecule type" value="Genomic_DNA"/>
</dbReference>
<evidence type="ECO:0000259" key="5">
    <source>
        <dbReference type="Pfam" id="PF25279"/>
    </source>
</evidence>
<feature type="domain" description="Potassium channel tetramerisation-type BTB" evidence="3">
    <location>
        <begin position="319"/>
        <end position="405"/>
    </location>
</feature>
<dbReference type="CDD" id="cd18316">
    <property type="entry name" value="BTB_POZ_KCTD-like"/>
    <property type="match status" value="1"/>
</dbReference>
<dbReference type="SUPFAM" id="SSF50998">
    <property type="entry name" value="Quinoprotein alcohol dehydrogenase-like"/>
    <property type="match status" value="1"/>
</dbReference>
<organism evidence="6 7">
    <name type="scientific">Corchorus olitorius</name>
    <dbReference type="NCBI Taxonomy" id="93759"/>
    <lineage>
        <taxon>Eukaryota</taxon>
        <taxon>Viridiplantae</taxon>
        <taxon>Streptophyta</taxon>
        <taxon>Embryophyta</taxon>
        <taxon>Tracheophyta</taxon>
        <taxon>Spermatophyta</taxon>
        <taxon>Magnoliopsida</taxon>
        <taxon>eudicotyledons</taxon>
        <taxon>Gunneridae</taxon>
        <taxon>Pentapetalae</taxon>
        <taxon>rosids</taxon>
        <taxon>malvids</taxon>
        <taxon>Malvales</taxon>
        <taxon>Malvaceae</taxon>
        <taxon>Grewioideae</taxon>
        <taxon>Apeibeae</taxon>
        <taxon>Corchorus</taxon>
    </lineage>
</organism>
<evidence type="ECO:0000313" key="6">
    <source>
        <dbReference type="EMBL" id="OMP12803.1"/>
    </source>
</evidence>
<keyword evidence="7" id="KW-1185">Reference proteome</keyword>
<dbReference type="SUPFAM" id="SSF54695">
    <property type="entry name" value="POZ domain"/>
    <property type="match status" value="1"/>
</dbReference>
<evidence type="ECO:0000256" key="1">
    <source>
        <dbReference type="ARBA" id="ARBA00004906"/>
    </source>
</evidence>
<sequence length="784" mass="87107">MDHYDLQAQRREMKHKGRNVVWSIAMDKCLIEALAIQAKNGNKIDKCFNENAYSAACIAVNSRFNLNLNNQKVVNRLKTIKKRYKVMRDMLSQDGFRWNPNTKMVECDSEDLWKRYIAAHPDARGFRGKQIEMYDELKIVCGNYQAPSRWAKMKDGSHPTGYKNFEEDSASFMSPSSEEVSDTDGTESYTGTPEYLQDNNQDPPLVEPVRQLPKRPRDSDALQEAMFAVASSIRRLADAMERSKTTVNSSELLQAVMEIDGLEEAKQMPFFFLEAKEFLLVCTLGIRDLVLLMNELSLLVDELSMADQNSNPTLTYDRIKLNVGGKLFETTVSTLQSGGPDSLLAALSNRPFHRDSNPIFIDRDPEIFSVLLSLLRSNRLPSAALRRFSIQELTDEALFYGVESRLRSASSPSPLSGIDASIVDTVRPAADAVPSTFSAAEDGSLWIAHGGQISLYDSYLSYSTAVRTHLDDITSICRVWPDIAAIGSESSSGLHFYNLSSGHYTGSVHWTDPSDPRLYKARVSAVAHSPDLVFAAFDCPHKENGVIVIDKSTLQVSSELTRQSGTAAKNTVAGKLRWLPATGLVIGSAVTSGAFGYSGYIRIWDPRSKTIVWETNEPGSGRSSRFGDPFADVDVDIDDLTLFKICSKSGDLAMADLRSLGEDPWVYITDTNPSMRDTSYAGNSVVLHCYKRQVFVGKDGGLEVWSGEKGLNGTVNSSRQIPESQNQSQEVFLRRNYVDKVEDAERGIIKRIEGGGERLFVSREDMEGIEVWESSHYSGAVSVS</sequence>
<dbReference type="PANTHER" id="PTHR46929">
    <property type="entry name" value="EXPRESSED PROTEIN"/>
    <property type="match status" value="1"/>
</dbReference>
<evidence type="ECO:0000313" key="7">
    <source>
        <dbReference type="Proteomes" id="UP000187203"/>
    </source>
</evidence>
<accession>A0A1R3L0D3</accession>
<feature type="region of interest" description="Disordered" evidence="2">
    <location>
        <begin position="150"/>
        <end position="204"/>
    </location>
</feature>
<dbReference type="Pfam" id="PF12776">
    <property type="entry name" value="Myb_DNA-bind_3"/>
    <property type="match status" value="1"/>
</dbReference>
<protein>
    <recommendedName>
        <fullName evidence="8">BTB/POZ-like protein</fullName>
    </recommendedName>
</protein>
<dbReference type="PANTHER" id="PTHR46929:SF18">
    <property type="entry name" value="MYB_SANT-LIKE DNA-BINDING DOMAIN PROTEIN"/>
    <property type="match status" value="1"/>
</dbReference>
<dbReference type="GO" id="GO:0051260">
    <property type="term" value="P:protein homooligomerization"/>
    <property type="evidence" value="ECO:0007669"/>
    <property type="project" value="InterPro"/>
</dbReference>
<dbReference type="AlphaFoldDB" id="A0A1R3L0D3"/>
<feature type="domain" description="At2g24240-like C-terminal beta-propeller" evidence="5">
    <location>
        <begin position="436"/>
        <end position="773"/>
    </location>
</feature>
<comment type="pathway">
    <text evidence="1">Protein modification; protein ubiquitination.</text>
</comment>